<evidence type="ECO:0000313" key="3">
    <source>
        <dbReference type="Proteomes" id="UP001549145"/>
    </source>
</evidence>
<reference evidence="2 3" key="1">
    <citation type="submission" date="2024-06" db="EMBL/GenBank/DDBJ databases">
        <title>Genomic Encyclopedia of Type Strains, Phase IV (KMG-IV): sequencing the most valuable type-strain genomes for metagenomic binning, comparative biology and taxonomic classification.</title>
        <authorList>
            <person name="Goeker M."/>
        </authorList>
    </citation>
    <scope>NUCLEOTIDE SEQUENCE [LARGE SCALE GENOMIC DNA]</scope>
    <source>
        <strain evidence="2 3">DSM 21331</strain>
    </source>
</reference>
<dbReference type="PROSITE" id="PS50075">
    <property type="entry name" value="CARRIER"/>
    <property type="match status" value="1"/>
</dbReference>
<name>A0ABV2LB18_9HYPH</name>
<evidence type="ECO:0000313" key="2">
    <source>
        <dbReference type="EMBL" id="MET3695036.1"/>
    </source>
</evidence>
<dbReference type="Pfam" id="PF00550">
    <property type="entry name" value="PP-binding"/>
    <property type="match status" value="1"/>
</dbReference>
<sequence length="79" mass="8396">MNDMRQAVRSVIAETFNVSPDILADGAVADDVDGWDSLSHTILMIRLQNAFGIQIPESVAANVETVGELVSAVVAIAKQ</sequence>
<dbReference type="Proteomes" id="UP001549145">
    <property type="component" value="Unassembled WGS sequence"/>
</dbReference>
<feature type="domain" description="Carrier" evidence="1">
    <location>
        <begin position="1"/>
        <end position="77"/>
    </location>
</feature>
<dbReference type="EMBL" id="JBEPMM010000021">
    <property type="protein sequence ID" value="MET3695036.1"/>
    <property type="molecule type" value="Genomic_DNA"/>
</dbReference>
<accession>A0ABV2LB18</accession>
<keyword evidence="3" id="KW-1185">Reference proteome</keyword>
<dbReference type="InterPro" id="IPR036736">
    <property type="entry name" value="ACP-like_sf"/>
</dbReference>
<evidence type="ECO:0000259" key="1">
    <source>
        <dbReference type="PROSITE" id="PS50075"/>
    </source>
</evidence>
<protein>
    <submittedName>
        <fullName evidence="2">Acyl carrier protein</fullName>
    </submittedName>
</protein>
<comment type="caution">
    <text evidence="2">The sequence shown here is derived from an EMBL/GenBank/DDBJ whole genome shotgun (WGS) entry which is preliminary data.</text>
</comment>
<dbReference type="InterPro" id="IPR009081">
    <property type="entry name" value="PP-bd_ACP"/>
</dbReference>
<gene>
    <name evidence="2" type="ORF">ABID43_004601</name>
</gene>
<dbReference type="Gene3D" id="1.10.1200.10">
    <property type="entry name" value="ACP-like"/>
    <property type="match status" value="1"/>
</dbReference>
<organism evidence="2 3">
    <name type="scientific">Methylobacterium goesingense</name>
    <dbReference type="NCBI Taxonomy" id="243690"/>
    <lineage>
        <taxon>Bacteria</taxon>
        <taxon>Pseudomonadati</taxon>
        <taxon>Pseudomonadota</taxon>
        <taxon>Alphaproteobacteria</taxon>
        <taxon>Hyphomicrobiales</taxon>
        <taxon>Methylobacteriaceae</taxon>
        <taxon>Methylobacterium</taxon>
    </lineage>
</organism>
<proteinExistence type="predicted"/>
<dbReference type="RefSeq" id="WP_238282472.1">
    <property type="nucleotide sequence ID" value="NZ_BPQL01000175.1"/>
</dbReference>
<dbReference type="SUPFAM" id="SSF47336">
    <property type="entry name" value="ACP-like"/>
    <property type="match status" value="1"/>
</dbReference>